<evidence type="ECO:0000313" key="1">
    <source>
        <dbReference type="EMBL" id="MDT8900118.1"/>
    </source>
</evidence>
<sequence length="105" mass="11793">MRFAITSAARQYITANGGSVTIKVEKKPTVFGCCGPDEIPYPSMRLGKPAENELAGYLRFVVEEFEVYCDKALEDMAESGELTIELERTFFSKKLVLYGIKMESH</sequence>
<organism evidence="1 2">
    <name type="scientific">Anaeroselena agilis</name>
    <dbReference type="NCBI Taxonomy" id="3063788"/>
    <lineage>
        <taxon>Bacteria</taxon>
        <taxon>Bacillati</taxon>
        <taxon>Bacillota</taxon>
        <taxon>Negativicutes</taxon>
        <taxon>Acetonemataceae</taxon>
        <taxon>Anaeroselena</taxon>
    </lineage>
</organism>
<proteinExistence type="predicted"/>
<name>A0ABU3NTG3_9FIRM</name>
<comment type="caution">
    <text evidence="1">The sequence shown here is derived from an EMBL/GenBank/DDBJ whole genome shotgun (WGS) entry which is preliminary data.</text>
</comment>
<accession>A0ABU3NTG3</accession>
<gene>
    <name evidence="1" type="ORF">Q4T40_02565</name>
</gene>
<dbReference type="Proteomes" id="UP001254848">
    <property type="component" value="Unassembled WGS sequence"/>
</dbReference>
<dbReference type="InterPro" id="IPR049744">
    <property type="entry name" value="CC/Se_fam"/>
</dbReference>
<keyword evidence="2" id="KW-1185">Reference proteome</keyword>
<dbReference type="NCBIfam" id="NF041239">
    <property type="entry name" value="Moor_selen_rel"/>
    <property type="match status" value="1"/>
</dbReference>
<dbReference type="EMBL" id="JAUOZS010000001">
    <property type="protein sequence ID" value="MDT8900118.1"/>
    <property type="molecule type" value="Genomic_DNA"/>
</dbReference>
<dbReference type="RefSeq" id="WP_413778676.1">
    <property type="nucleotide sequence ID" value="NZ_JAUOZS010000001.1"/>
</dbReference>
<protein>
    <submittedName>
        <fullName evidence="1">CC/Se motif family (Seleno)protein</fullName>
    </submittedName>
</protein>
<reference evidence="1 2" key="1">
    <citation type="submission" date="2023-07" db="EMBL/GenBank/DDBJ databases">
        <title>The novel representative of Negativicutes class, Anaeroselena agilis gen. nov. sp. nov.</title>
        <authorList>
            <person name="Prokofeva M.I."/>
            <person name="Elcheninov A.G."/>
            <person name="Klyukina A."/>
            <person name="Kublanov I.V."/>
            <person name="Frolov E.N."/>
            <person name="Podosokorskaya O.A."/>
        </authorList>
    </citation>
    <scope>NUCLEOTIDE SEQUENCE [LARGE SCALE GENOMIC DNA]</scope>
    <source>
        <strain evidence="1 2">4137-cl</strain>
    </source>
</reference>
<evidence type="ECO:0000313" key="2">
    <source>
        <dbReference type="Proteomes" id="UP001254848"/>
    </source>
</evidence>